<dbReference type="OrthoDB" id="10408200at2759"/>
<evidence type="ECO:0000256" key="1">
    <source>
        <dbReference type="SAM" id="MobiDB-lite"/>
    </source>
</evidence>
<feature type="compositionally biased region" description="Low complexity" evidence="1">
    <location>
        <begin position="434"/>
        <end position="455"/>
    </location>
</feature>
<feature type="compositionally biased region" description="Low complexity" evidence="1">
    <location>
        <begin position="50"/>
        <end position="61"/>
    </location>
</feature>
<comment type="caution">
    <text evidence="2">The sequence shown here is derived from an EMBL/GenBank/DDBJ whole genome shotgun (WGS) entry which is preliminary data.</text>
</comment>
<feature type="compositionally biased region" description="Basic and acidic residues" evidence="1">
    <location>
        <begin position="157"/>
        <end position="168"/>
    </location>
</feature>
<feature type="compositionally biased region" description="Basic and acidic residues" evidence="1">
    <location>
        <begin position="534"/>
        <end position="577"/>
    </location>
</feature>
<feature type="region of interest" description="Disordered" evidence="1">
    <location>
        <begin position="296"/>
        <end position="657"/>
    </location>
</feature>
<feature type="compositionally biased region" description="Gly residues" evidence="1">
    <location>
        <begin position="145"/>
        <end position="156"/>
    </location>
</feature>
<reference evidence="2 3" key="1">
    <citation type="submission" date="2019-01" db="EMBL/GenBank/DDBJ databases">
        <title>Nuclear Genome Assembly of the Microalgal Biofuel strain Nannochloropsis salina CCMP1776.</title>
        <authorList>
            <person name="Hovde B."/>
        </authorList>
    </citation>
    <scope>NUCLEOTIDE SEQUENCE [LARGE SCALE GENOMIC DNA]</scope>
    <source>
        <strain evidence="2 3">CCMP1776</strain>
    </source>
</reference>
<feature type="compositionally biased region" description="Basic and acidic residues" evidence="1">
    <location>
        <begin position="489"/>
        <end position="500"/>
    </location>
</feature>
<feature type="compositionally biased region" description="Basic and acidic residues" evidence="1">
    <location>
        <begin position="179"/>
        <end position="193"/>
    </location>
</feature>
<evidence type="ECO:0000313" key="3">
    <source>
        <dbReference type="Proteomes" id="UP000355283"/>
    </source>
</evidence>
<gene>
    <name evidence="2" type="ORF">NSK_006941</name>
</gene>
<proteinExistence type="predicted"/>
<dbReference type="EMBL" id="SDOX01000122">
    <property type="protein sequence ID" value="TFJ81690.1"/>
    <property type="molecule type" value="Genomic_DNA"/>
</dbReference>
<keyword evidence="3" id="KW-1185">Reference proteome</keyword>
<sequence>MPLKKKAGAAGRPKAPGEHESSPKASTVPEVSKDGAPLQTPSSSKRTRSSGETAETTGSSSRKAEKRNEIMTDDAFEHSTSPKPSRRGPRPTLLDQVWSSSSVRASRKRSSLGGEDEQSVEETGKEQHLVEVPPPPAAESVLSGHVGGKSGTGQEDGVGRGIDHKAHGDSQPVLPTPRTEVEEREDHGRKHVENGNGKELPVKRSSAASSGRSKRPRVQDHGVDSKENPTKASEPQGGGEQAGDKSMRRQFASTAESEDHAVKGSEQIGELDTEGAEEEAIAIGFAIVKDLEPRLKGSAEEEAPTGVDTVDSQSPPHLILSPVQEQAMDMAARRPASGGGRKGAGGGAPPSSPPGPASDAALSGLDRGADRGPGFPSSVPREAASAQERSTGGSSALPSDEWDLVGTETDRDRKKKLRLKQQLATDARARPIHAPVSASLPAPAAAAAPRGASFARDSGRGREPPGAPASAQASLSPTVPPPSASANRGDQERGREERGRGRGWVGRGADTAHRDEEGETSSTSWWGARGRGGRQRERAWVGGREERGRGSEERDGEHEKAGGNCSRSKELGREREGGGWPSKRYLGREESGTSKGKEPFGPGAHSSSRPSLPSCTVSGGSGSANDTSSSRDGGVRQPPVAASDSAQPAGEESFVIPRWEPRRKEVVQDLQQQLEAAVKDCRILQVSKRRDRVMEGSAIDKEASFLRPYLSGCTVHDCATGEPLHEPKTPHEVPLLEEDFASRGGQDNDYRWWGVQLTAYDDEGRGGGEGAAAVAEG</sequence>
<feature type="compositionally biased region" description="Polar residues" evidence="1">
    <location>
        <begin position="387"/>
        <end position="397"/>
    </location>
</feature>
<dbReference type="Proteomes" id="UP000355283">
    <property type="component" value="Unassembled WGS sequence"/>
</dbReference>
<feature type="compositionally biased region" description="Basic and acidic residues" evidence="1">
    <location>
        <begin position="217"/>
        <end position="229"/>
    </location>
</feature>
<dbReference type="AlphaFoldDB" id="A0A4D9CRB4"/>
<feature type="compositionally biased region" description="Polar residues" evidence="1">
    <location>
        <begin position="605"/>
        <end position="631"/>
    </location>
</feature>
<evidence type="ECO:0000313" key="2">
    <source>
        <dbReference type="EMBL" id="TFJ81690.1"/>
    </source>
</evidence>
<feature type="compositionally biased region" description="Gly residues" evidence="1">
    <location>
        <begin position="337"/>
        <end position="348"/>
    </location>
</feature>
<name>A0A4D9CRB4_9STRA</name>
<protein>
    <submittedName>
        <fullName evidence="2">Uncharacterized protein</fullName>
    </submittedName>
</protein>
<feature type="region of interest" description="Disordered" evidence="1">
    <location>
        <begin position="1"/>
        <end position="276"/>
    </location>
</feature>
<accession>A0A4D9CRB4</accession>
<feature type="compositionally biased region" description="Basic and acidic residues" evidence="1">
    <location>
        <begin position="586"/>
        <end position="598"/>
    </location>
</feature>
<organism evidence="2 3">
    <name type="scientific">Nannochloropsis salina CCMP1776</name>
    <dbReference type="NCBI Taxonomy" id="1027361"/>
    <lineage>
        <taxon>Eukaryota</taxon>
        <taxon>Sar</taxon>
        <taxon>Stramenopiles</taxon>
        <taxon>Ochrophyta</taxon>
        <taxon>Eustigmatophyceae</taxon>
        <taxon>Eustigmatales</taxon>
        <taxon>Monodopsidaceae</taxon>
        <taxon>Microchloropsis</taxon>
        <taxon>Microchloropsis salina</taxon>
    </lineage>
</organism>